<keyword evidence="3" id="KW-1185">Reference proteome</keyword>
<dbReference type="InterPro" id="IPR012341">
    <property type="entry name" value="6hp_glycosidase-like_sf"/>
</dbReference>
<keyword evidence="1" id="KW-0732">Signal</keyword>
<evidence type="ECO:0000313" key="2">
    <source>
        <dbReference type="EMBL" id="MDR7299210.1"/>
    </source>
</evidence>
<accession>A0ABU1ZF09</accession>
<proteinExistence type="predicted"/>
<feature type="signal peptide" evidence="1">
    <location>
        <begin position="1"/>
        <end position="21"/>
    </location>
</feature>
<reference evidence="2 3" key="1">
    <citation type="submission" date="2023-07" db="EMBL/GenBank/DDBJ databases">
        <title>Sorghum-associated microbial communities from plants grown in Nebraska, USA.</title>
        <authorList>
            <person name="Schachtman D."/>
        </authorList>
    </citation>
    <scope>NUCLEOTIDE SEQUENCE [LARGE SCALE GENOMIC DNA]</scope>
    <source>
        <strain evidence="2 3">BE310</strain>
    </source>
</reference>
<dbReference type="Proteomes" id="UP001180536">
    <property type="component" value="Unassembled WGS sequence"/>
</dbReference>
<dbReference type="SUPFAM" id="SSF49785">
    <property type="entry name" value="Galactose-binding domain-like"/>
    <property type="match status" value="1"/>
</dbReference>
<organism evidence="2 3">
    <name type="scientific">Pelomonas aquatica</name>
    <dbReference type="NCBI Taxonomy" id="431058"/>
    <lineage>
        <taxon>Bacteria</taxon>
        <taxon>Pseudomonadati</taxon>
        <taxon>Pseudomonadota</taxon>
        <taxon>Betaproteobacteria</taxon>
        <taxon>Burkholderiales</taxon>
        <taxon>Sphaerotilaceae</taxon>
        <taxon>Roseateles</taxon>
    </lineage>
</organism>
<gene>
    <name evidence="2" type="ORF">J2X16_004578</name>
</gene>
<evidence type="ECO:0000313" key="3">
    <source>
        <dbReference type="Proteomes" id="UP001180536"/>
    </source>
</evidence>
<evidence type="ECO:0008006" key="4">
    <source>
        <dbReference type="Google" id="ProtNLM"/>
    </source>
</evidence>
<dbReference type="Gene3D" id="1.50.10.10">
    <property type="match status" value="1"/>
</dbReference>
<feature type="chain" id="PRO_5045999878" description="Coagulation factor 5/8 type domain-containing protein" evidence="1">
    <location>
        <begin position="22"/>
        <end position="993"/>
    </location>
</feature>
<dbReference type="RefSeq" id="WP_310348716.1">
    <property type="nucleotide sequence ID" value="NZ_JAVDXQ010000007.1"/>
</dbReference>
<protein>
    <recommendedName>
        <fullName evidence="4">Coagulation factor 5/8 type domain-containing protein</fullName>
    </recommendedName>
</protein>
<sequence length="993" mass="109080">MKPLHHVLLAVTLIAAAPSEAAVLDDMKDATPWQATASDQVKATVRRDARDNSLCLDYDFSGVSGYAVLRRELPLAWPADFALTTQIKGGSQTNDVQIKLVDASGDNVWWINRPAMPLPETLTEYSFKRRHIAFAWGPTTDRTLTRSQFIEFVVVAGQQGGGGAGALCVGALNLEPREPAPTTWPEPKRKLGGGELTLDFQRLREFNGLWFARGAATRVEVSDDNRRWKLLSSRPGRALFLGEQEWRWMRLRFDGRKPPDVELRDAAQWPDRNAAVAEVAKSLPRGELPRAFLGEQNYWTVVGVDGGAQRSGLVSEDGAIELTRGGPSVEPAIRLADGKLVTWAQVRTEHSLVEHALPVVQWRHADVELRIEAGADGPAQDPQLLARYTLRNPTSKPQRVSLLLALRPWQVNPPQQFLSTPGGISPLPTLAWADGQLTAAGLHIRPREAPAEVRAAAWRAGPGLVALSQAPPLAQLTDAEGLPSALMRFDVDLAPGQSRTLGWVSGRGAVEAGALDTRLAVAAAQWRDRLGVLELRLPPQAQPVVDTMRSALAQMLVSRDGAALRPGTRSYARSWIRDGAMMVAGLVRMGEARAAQEFVDWFGGYIFDSGKVPCCVDQRGADPVVENDSHGQYLFAVAELWRHTQDRALLARHWPKVQRVMAWMEALRQSERKPGADARFKGLMPPSISHEGYSDKPAYSYWDDFWALRGYKDAVQIAQALGHTADAVRWAVSRDEFEADLGASIAATASHFKLDHIAGAADRGDFDATSTTMALNPAQAEGRLPPELLRGTFDRYVKEADARISGAKAWKDYTPYELRNVSALVRLGRVDDAHRLLAWFFTHQRPAGWRQWAEVVLPDARKVQFLGDMPHAWISSDYLRAALDLLAYERESTGSVVLGAGLSPAWRAAGDIGVTGLSTAWGRLDYRLLRRADGGWTLHIDRAPERLPGGLRLAWPGEGKLPRANAETQGLAWQGRELPLPAGATTVQLEPTP</sequence>
<comment type="caution">
    <text evidence="2">The sequence shown here is derived from an EMBL/GenBank/DDBJ whole genome shotgun (WGS) entry which is preliminary data.</text>
</comment>
<dbReference type="InterPro" id="IPR008979">
    <property type="entry name" value="Galactose-bd-like_sf"/>
</dbReference>
<evidence type="ECO:0000256" key="1">
    <source>
        <dbReference type="SAM" id="SignalP"/>
    </source>
</evidence>
<dbReference type="InterPro" id="IPR008928">
    <property type="entry name" value="6-hairpin_glycosidase_sf"/>
</dbReference>
<dbReference type="SUPFAM" id="SSF48208">
    <property type="entry name" value="Six-hairpin glycosidases"/>
    <property type="match status" value="1"/>
</dbReference>
<name>A0ABU1ZF09_9BURK</name>
<dbReference type="EMBL" id="JAVDXQ010000007">
    <property type="protein sequence ID" value="MDR7299210.1"/>
    <property type="molecule type" value="Genomic_DNA"/>
</dbReference>